<sequence>MRIKAQRGYGHYVEEEDPNQLVNHPRKAESGWSTVWLCYFWGSEECSRASRLDTIWIRTFKVHVNIKRYRCGEWQDWQVRNNNNKVKVNPLDPKVKMTSLDPKAHVLSKRAESQTGQNLVWRPKDHEAMLSVSNFKSCEKEMASLDSFLAAQDRVIKEYHNVPDIPNIIGGNMA</sequence>
<organism evidence="1 2">
    <name type="scientific">Psophocarpus tetragonolobus</name>
    <name type="common">Winged bean</name>
    <name type="synonym">Dolichos tetragonolobus</name>
    <dbReference type="NCBI Taxonomy" id="3891"/>
    <lineage>
        <taxon>Eukaryota</taxon>
        <taxon>Viridiplantae</taxon>
        <taxon>Streptophyta</taxon>
        <taxon>Embryophyta</taxon>
        <taxon>Tracheophyta</taxon>
        <taxon>Spermatophyta</taxon>
        <taxon>Magnoliopsida</taxon>
        <taxon>eudicotyledons</taxon>
        <taxon>Gunneridae</taxon>
        <taxon>Pentapetalae</taxon>
        <taxon>rosids</taxon>
        <taxon>fabids</taxon>
        <taxon>Fabales</taxon>
        <taxon>Fabaceae</taxon>
        <taxon>Papilionoideae</taxon>
        <taxon>50 kb inversion clade</taxon>
        <taxon>NPAAA clade</taxon>
        <taxon>indigoferoid/millettioid clade</taxon>
        <taxon>Phaseoleae</taxon>
        <taxon>Psophocarpus</taxon>
    </lineage>
</organism>
<dbReference type="Proteomes" id="UP001386955">
    <property type="component" value="Unassembled WGS sequence"/>
</dbReference>
<name>A0AAN9NVJ6_PSOTE</name>
<accession>A0AAN9NVJ6</accession>
<comment type="caution">
    <text evidence="1">The sequence shown here is derived from an EMBL/GenBank/DDBJ whole genome shotgun (WGS) entry which is preliminary data.</text>
</comment>
<evidence type="ECO:0000313" key="2">
    <source>
        <dbReference type="Proteomes" id="UP001386955"/>
    </source>
</evidence>
<dbReference type="EMBL" id="JAYMYS010000017">
    <property type="protein sequence ID" value="KAK7379692.1"/>
    <property type="molecule type" value="Genomic_DNA"/>
</dbReference>
<evidence type="ECO:0000313" key="1">
    <source>
        <dbReference type="EMBL" id="KAK7379692.1"/>
    </source>
</evidence>
<reference evidence="1 2" key="1">
    <citation type="submission" date="2024-01" db="EMBL/GenBank/DDBJ databases">
        <title>The genomes of 5 underutilized Papilionoideae crops provide insights into root nodulation and disease resistanc.</title>
        <authorList>
            <person name="Jiang F."/>
        </authorList>
    </citation>
    <scope>NUCLEOTIDE SEQUENCE [LARGE SCALE GENOMIC DNA]</scope>
    <source>
        <strain evidence="1">DUOXIRENSHENG_FW03</strain>
        <tissue evidence="1">Leaves</tissue>
    </source>
</reference>
<keyword evidence="2" id="KW-1185">Reference proteome</keyword>
<protein>
    <submittedName>
        <fullName evidence="1">Uncharacterized protein</fullName>
    </submittedName>
</protein>
<gene>
    <name evidence="1" type="ORF">VNO78_34381</name>
</gene>
<proteinExistence type="predicted"/>
<dbReference type="AlphaFoldDB" id="A0AAN9NVJ6"/>